<comment type="caution">
    <text evidence="1">The sequence shown here is derived from an EMBL/GenBank/DDBJ whole genome shotgun (WGS) entry which is preliminary data.</text>
</comment>
<protein>
    <submittedName>
        <fullName evidence="1">Uncharacterized protein</fullName>
    </submittedName>
</protein>
<accession>A0A373FMB7</accession>
<gene>
    <name evidence="1" type="ORF">DZC30_10190</name>
</gene>
<dbReference type="EMBL" id="QURR01000010">
    <property type="protein sequence ID" value="RGE45311.1"/>
    <property type="molecule type" value="Genomic_DNA"/>
</dbReference>
<evidence type="ECO:0000313" key="2">
    <source>
        <dbReference type="Proteomes" id="UP000261948"/>
    </source>
</evidence>
<reference evidence="1 2" key="1">
    <citation type="submission" date="2018-08" db="EMBL/GenBank/DDBJ databases">
        <title>Comamonas testosteroni strain SWCO2.</title>
        <authorList>
            <person name="Jiang N."/>
            <person name="Zhang X.Z."/>
        </authorList>
    </citation>
    <scope>NUCLEOTIDE SEQUENCE [LARGE SCALE GENOMIC DNA]</scope>
    <source>
        <strain evidence="1 2">SWCO2</strain>
    </source>
</reference>
<name>A0A373FMB7_COMTE</name>
<dbReference type="AlphaFoldDB" id="A0A373FMB7"/>
<sequence>MLYQPQFPQALAQIAPALLQRLSRGEAFEPFPGFSGQVRGERLHAPYRVYYDERNLQQCIQKTSGLAQILTLCLGSRHSNGHVREACLRQLLQMEAARNEDWVVPFVIRLSSDYVRQIAELVAEHIPQLSTQSYGGFAAENPDFITLRKQQVASYWDCYHRAHYPRLRQHPGMRFLRWVEQARELR</sequence>
<keyword evidence="2" id="KW-1185">Reference proteome</keyword>
<dbReference type="OrthoDB" id="3578967at2"/>
<evidence type="ECO:0000313" key="1">
    <source>
        <dbReference type="EMBL" id="RGE45311.1"/>
    </source>
</evidence>
<dbReference type="Proteomes" id="UP000261948">
    <property type="component" value="Unassembled WGS sequence"/>
</dbReference>
<proteinExistence type="predicted"/>
<organism evidence="1 2">
    <name type="scientific">Comamonas testosteroni</name>
    <name type="common">Pseudomonas testosteroni</name>
    <dbReference type="NCBI Taxonomy" id="285"/>
    <lineage>
        <taxon>Bacteria</taxon>
        <taxon>Pseudomonadati</taxon>
        <taxon>Pseudomonadota</taxon>
        <taxon>Betaproteobacteria</taxon>
        <taxon>Burkholderiales</taxon>
        <taxon>Comamonadaceae</taxon>
        <taxon>Comamonas</taxon>
    </lineage>
</organism>